<feature type="domain" description="WASH complex subunit 7 central" evidence="1">
    <location>
        <begin position="584"/>
        <end position="888"/>
    </location>
</feature>
<dbReference type="Pfam" id="PF14744">
    <property type="entry name" value="WASH-7_mid"/>
    <property type="match status" value="1"/>
</dbReference>
<feature type="domain" description="WASH complex subunit 7 C-terminal" evidence="3">
    <location>
        <begin position="940"/>
        <end position="1050"/>
    </location>
</feature>
<feature type="domain" description="WASH complex subunit 4 N-terminal" evidence="2">
    <location>
        <begin position="42"/>
        <end position="160"/>
    </location>
</feature>
<dbReference type="AlphaFoldDB" id="A0A0E0A4P3"/>
<dbReference type="InterPro" id="IPR028283">
    <property type="entry name" value="WASH-7_C"/>
</dbReference>
<reference evidence="4" key="2">
    <citation type="submission" date="2018-05" db="EMBL/GenBank/DDBJ databases">
        <title>OgluRS3 (Oryza glumaepatula Reference Sequence Version 3).</title>
        <authorList>
            <person name="Zhang J."/>
            <person name="Kudrna D."/>
            <person name="Lee S."/>
            <person name="Talag J."/>
            <person name="Welchert J."/>
            <person name="Wing R.A."/>
        </authorList>
    </citation>
    <scope>NUCLEOTIDE SEQUENCE [LARGE SCALE GENOMIC DNA]</scope>
</reference>
<dbReference type="PANTHER" id="PTHR31409:SF0">
    <property type="entry name" value="WASH COMPLEX SUBUNIT 4"/>
    <property type="match status" value="1"/>
</dbReference>
<dbReference type="GO" id="GO:0007032">
    <property type="term" value="P:endosome organization"/>
    <property type="evidence" value="ECO:0007669"/>
    <property type="project" value="TreeGrafter"/>
</dbReference>
<dbReference type="Pfam" id="PF14746">
    <property type="entry name" value="WASH-7_C"/>
    <property type="match status" value="1"/>
</dbReference>
<proteinExistence type="predicted"/>
<dbReference type="GO" id="GO:0005768">
    <property type="term" value="C:endosome"/>
    <property type="evidence" value="ECO:0007669"/>
    <property type="project" value="TreeGrafter"/>
</dbReference>
<evidence type="ECO:0000313" key="4">
    <source>
        <dbReference type="EnsemblPlants" id="OGLUM06G02370.2"/>
    </source>
</evidence>
<dbReference type="EnsemblPlants" id="OGLUM06G02370.2">
    <property type="protein sequence ID" value="OGLUM06G02370.2"/>
    <property type="gene ID" value="OGLUM06G02370"/>
</dbReference>
<dbReference type="PANTHER" id="PTHR31409">
    <property type="entry name" value="WASH COMPLEX SUBUNIT 4"/>
    <property type="match status" value="1"/>
</dbReference>
<reference evidence="4" key="1">
    <citation type="submission" date="2015-04" db="UniProtKB">
        <authorList>
            <consortium name="EnsemblPlants"/>
        </authorList>
    </citation>
    <scope>IDENTIFICATION</scope>
</reference>
<organism evidence="4">
    <name type="scientific">Oryza glumipatula</name>
    <dbReference type="NCBI Taxonomy" id="40148"/>
    <lineage>
        <taxon>Eukaryota</taxon>
        <taxon>Viridiplantae</taxon>
        <taxon>Streptophyta</taxon>
        <taxon>Embryophyta</taxon>
        <taxon>Tracheophyta</taxon>
        <taxon>Spermatophyta</taxon>
        <taxon>Magnoliopsida</taxon>
        <taxon>Liliopsida</taxon>
        <taxon>Poales</taxon>
        <taxon>Poaceae</taxon>
        <taxon>BOP clade</taxon>
        <taxon>Oryzoideae</taxon>
        <taxon>Oryzeae</taxon>
        <taxon>Oryzinae</taxon>
        <taxon>Oryza</taxon>
    </lineage>
</organism>
<accession>A0A0E0A4P3</accession>
<evidence type="ECO:0000313" key="5">
    <source>
        <dbReference type="Proteomes" id="UP000026961"/>
    </source>
</evidence>
<dbReference type="Gramene" id="OGLUM06G02370.2">
    <property type="protein sequence ID" value="OGLUM06G02370.2"/>
    <property type="gene ID" value="OGLUM06G02370"/>
</dbReference>
<evidence type="ECO:0000259" key="1">
    <source>
        <dbReference type="Pfam" id="PF14744"/>
    </source>
</evidence>
<dbReference type="GO" id="GO:0016197">
    <property type="term" value="P:endosomal transport"/>
    <property type="evidence" value="ECO:0007669"/>
    <property type="project" value="TreeGrafter"/>
</dbReference>
<sequence>MASLLLEQQEKLRRHVDEWRFRCRAAVAEIGPRSASTSVSSAPVRLRVAPTDPGVGVGAASLLTTAAAAEDNVDVSKFVAVLSHSCLEISRLSDAASSNLYRQLLLFGHTAEGPNEALLEGEPQKTFAHSIPLLLEVYEIINGLVMILGNLLRQLDAICSVHEILRHNGNTRSYLSLFSRMLDKVKSEVDVFSMSFEDVDFLDQVVHNLQKLFDIGFFQRLVQEDSPLCSSITLVRSNKKLLDTFYSFFSESSSEIIQRIGSLKELPIDRRTILHLLGLFLFFTTTTGEAPDKKSMNLLVEIFQLVPVVYVEGGKRIVLSDLIRFHCSPSLSLLPPIKEACEAFGIMKNSYLARLNEMHSRDIQAINDSLSCWSVSFQSAIHPSSQMLTEEWVRHLQKQILQGVVLADRIHMLVLSMLDLHMHLEVPLRREKAKSLCQMIVSLKAIGDLFHMKGSSLVRSLPHIINIIQSDIEQLIISLKTKLQNEIAKGSQAVKTGFLSSLIRGGTDTETRLIDSLSLVLMSLQLLEGGGSSQRQLTLSITMDILHSLGYLDIELVGVRKLISKFSILSNFWSLIDERTNCSFLYWRKEMLVTWLSMVYGDACKLSWLQNIIDAFFDGMSLLTLGNVGTVTLQHYEEEIENALRKEVVAPLCRDIETDLRLHVHSTHLKGSVFVNPTKTGVRNLSWYLRMKPLRLPSKFVDIKLLVENHLNSAFYTYSVMSNYDNRMYAEMHQLGELKYGVELEDFHLTVDTADQDFDLKQSMENLDSFSEAYSYNIVKQMFIENDLGGQGRKNLRVLCVDHIASSAATCNLQRISAYIDSIFVFLNRMFVDLHALLQSNIEIDLLRDFKQSENTGVSGAHPATQGDMKFALGKLGLGDHALDLLEQDLLFNRRYVRKPKFDLRYTTSCKLLGWDDDIVEIGKVLDMGTRNNDPSDDRIQPFSILATNFSKKLQSNKLHEMKDFFQIVPSVIAHMMECRLLLKDKLLRRGHEDKRYTHTYDGFLLGVAFVLKVLEQDNSFDELNWFASTKAKLEGEAKDRDDKKTDRNTSGASFVSLKLWRSSPPVRTEQQKGGVDKGTRYMQEIELIECLFRLARTVLR</sequence>
<dbReference type="GO" id="GO:0071203">
    <property type="term" value="C:WASH complex"/>
    <property type="evidence" value="ECO:0007669"/>
    <property type="project" value="InterPro"/>
</dbReference>
<dbReference type="InterPro" id="IPR028282">
    <property type="entry name" value="WASH-7_central"/>
</dbReference>
<evidence type="ECO:0000259" key="3">
    <source>
        <dbReference type="Pfam" id="PF14746"/>
    </source>
</evidence>
<keyword evidence="5" id="KW-1185">Reference proteome</keyword>
<dbReference type="InterPro" id="IPR028191">
    <property type="entry name" value="WASH-4_N"/>
</dbReference>
<evidence type="ECO:0008006" key="6">
    <source>
        <dbReference type="Google" id="ProtNLM"/>
    </source>
</evidence>
<dbReference type="Pfam" id="PF14745">
    <property type="entry name" value="WASH-4_N"/>
    <property type="match status" value="2"/>
</dbReference>
<evidence type="ECO:0000259" key="2">
    <source>
        <dbReference type="Pfam" id="PF14745"/>
    </source>
</evidence>
<dbReference type="InterPro" id="IPR027307">
    <property type="entry name" value="WASH7"/>
</dbReference>
<dbReference type="Proteomes" id="UP000026961">
    <property type="component" value="Chromosome 6"/>
</dbReference>
<protein>
    <recommendedName>
        <fullName evidence="6">WASH complex subunit 4 N-terminal domain-containing protein</fullName>
    </recommendedName>
</protein>
<name>A0A0E0A4P3_9ORYZ</name>
<feature type="domain" description="WASH complex subunit 4 N-terminal" evidence="2">
    <location>
        <begin position="161"/>
        <end position="583"/>
    </location>
</feature>